<dbReference type="eggNOG" id="ENOG502ZM1K">
    <property type="taxonomic scope" value="Bacteria"/>
</dbReference>
<dbReference type="Proteomes" id="UP000007842">
    <property type="component" value="Chromosome"/>
</dbReference>
<accession>G8X2A6</accession>
<proteinExistence type="predicted"/>
<dbReference type="AlphaFoldDB" id="F8JX76"/>
<name>F8JX76_STREN</name>
<gene>
    <name evidence="2" type="ordered locus">SCATT_21700</name>
</gene>
<reference evidence="3" key="1">
    <citation type="submission" date="2011-12" db="EMBL/GenBank/DDBJ databases">
        <title>Complete genome sequence of Streptomyces cattleya strain DSM 46488.</title>
        <authorList>
            <person name="Ou H.-Y."/>
            <person name="Li P."/>
            <person name="Zhao C."/>
            <person name="O'Hagan D."/>
            <person name="Deng Z."/>
        </authorList>
    </citation>
    <scope>NUCLEOTIDE SEQUENCE [LARGE SCALE GENOMIC DNA]</scope>
    <source>
        <strain evidence="3">ATCC 35852 / DSM 46488 / JCM 4925 / NBRC 14057 / NRRL 8057</strain>
    </source>
</reference>
<evidence type="ECO:0008006" key="4">
    <source>
        <dbReference type="Google" id="ProtNLM"/>
    </source>
</evidence>
<dbReference type="RefSeq" id="WP_014142936.1">
    <property type="nucleotide sequence ID" value="NC_016111.1"/>
</dbReference>
<dbReference type="OrthoDB" id="3870696at2"/>
<dbReference type="HOGENOM" id="CLU_116294_2_0_11"/>
<evidence type="ECO:0000256" key="1">
    <source>
        <dbReference type="SAM" id="Coils"/>
    </source>
</evidence>
<dbReference type="EMBL" id="CP003219">
    <property type="protein sequence ID" value="AEW94541.1"/>
    <property type="molecule type" value="Genomic_DNA"/>
</dbReference>
<evidence type="ECO:0000313" key="3">
    <source>
        <dbReference type="Proteomes" id="UP000007842"/>
    </source>
</evidence>
<sequence length="147" mass="15608">MDAELATLAASTLVGLMVTDAWGQAKKRVAGFFARGGDTTAAEEELDTSRAELMAAEEDADEATAADIQAEWRLRLRRALQADPAAADELRRLLAELEPYGASPPSATVHNVVNGGVFEGPVIQGQNFTGLTFHGTTPPDSGRRDAR</sequence>
<keyword evidence="1" id="KW-0175">Coiled coil</keyword>
<organism evidence="2 3">
    <name type="scientific">Streptantibioticus cattleyicolor (strain ATCC 35852 / DSM 46488 / JCM 4925 / NBRC 14057 / NRRL 8057)</name>
    <name type="common">Streptomyces cattleya</name>
    <dbReference type="NCBI Taxonomy" id="1003195"/>
    <lineage>
        <taxon>Bacteria</taxon>
        <taxon>Bacillati</taxon>
        <taxon>Actinomycetota</taxon>
        <taxon>Actinomycetes</taxon>
        <taxon>Kitasatosporales</taxon>
        <taxon>Streptomycetaceae</taxon>
        <taxon>Streptantibioticus</taxon>
    </lineage>
</organism>
<feature type="coiled-coil region" evidence="1">
    <location>
        <begin position="39"/>
        <end position="66"/>
    </location>
</feature>
<evidence type="ECO:0000313" key="2">
    <source>
        <dbReference type="EMBL" id="AEW94541.1"/>
    </source>
</evidence>
<dbReference type="STRING" id="1003195.SCATT_21700"/>
<accession>F8JX76</accession>
<dbReference type="KEGG" id="scy:SCATT_21700"/>
<dbReference type="PATRIC" id="fig|1003195.11.peg.3703"/>
<keyword evidence="3" id="KW-1185">Reference proteome</keyword>
<dbReference type="KEGG" id="sct:SCAT_2189"/>
<protein>
    <recommendedName>
        <fullName evidence="4">CchlP</fullName>
    </recommendedName>
</protein>